<dbReference type="AlphaFoldDB" id="D7FSJ8"/>
<feature type="compositionally biased region" description="Basic residues" evidence="1">
    <location>
        <begin position="1"/>
        <end position="11"/>
    </location>
</feature>
<keyword evidence="3" id="KW-1185">Reference proteome</keyword>
<feature type="region of interest" description="Disordered" evidence="1">
    <location>
        <begin position="1"/>
        <end position="53"/>
    </location>
</feature>
<accession>D7FSJ8</accession>
<dbReference type="InParanoid" id="D7FSJ8"/>
<evidence type="ECO:0000313" key="3">
    <source>
        <dbReference type="Proteomes" id="UP000002630"/>
    </source>
</evidence>
<organism evidence="2 3">
    <name type="scientific">Ectocarpus siliculosus</name>
    <name type="common">Brown alga</name>
    <name type="synonym">Conferva siliculosa</name>
    <dbReference type="NCBI Taxonomy" id="2880"/>
    <lineage>
        <taxon>Eukaryota</taxon>
        <taxon>Sar</taxon>
        <taxon>Stramenopiles</taxon>
        <taxon>Ochrophyta</taxon>
        <taxon>PX clade</taxon>
        <taxon>Phaeophyceae</taxon>
        <taxon>Ectocarpales</taxon>
        <taxon>Ectocarpaceae</taxon>
        <taxon>Ectocarpus</taxon>
    </lineage>
</organism>
<sequence length="53" mass="5510">MAPTTRGKRTPSAKAKAAFATASTGATPTKNTTSPKNGKGKVHHPHQLQVFVP</sequence>
<evidence type="ECO:0000256" key="1">
    <source>
        <dbReference type="SAM" id="MobiDB-lite"/>
    </source>
</evidence>
<dbReference type="EMBL" id="FN649760">
    <property type="protein sequence ID" value="CBJ31139.1"/>
    <property type="molecule type" value="Genomic_DNA"/>
</dbReference>
<feature type="compositionally biased region" description="Low complexity" evidence="1">
    <location>
        <begin position="12"/>
        <end position="29"/>
    </location>
</feature>
<name>D7FSJ8_ECTSI</name>
<proteinExistence type="predicted"/>
<protein>
    <submittedName>
        <fullName evidence="2">Uncharacterized protein</fullName>
    </submittedName>
</protein>
<evidence type="ECO:0000313" key="2">
    <source>
        <dbReference type="EMBL" id="CBJ31139.1"/>
    </source>
</evidence>
<reference evidence="2 3" key="1">
    <citation type="journal article" date="2010" name="Nature">
        <title>The Ectocarpus genome and the independent evolution of multicellularity in brown algae.</title>
        <authorList>
            <person name="Cock J.M."/>
            <person name="Sterck L."/>
            <person name="Rouze P."/>
            <person name="Scornet D."/>
            <person name="Allen A.E."/>
            <person name="Amoutzias G."/>
            <person name="Anthouard V."/>
            <person name="Artiguenave F."/>
            <person name="Aury J.M."/>
            <person name="Badger J.H."/>
            <person name="Beszteri B."/>
            <person name="Billiau K."/>
            <person name="Bonnet E."/>
            <person name="Bothwell J.H."/>
            <person name="Bowler C."/>
            <person name="Boyen C."/>
            <person name="Brownlee C."/>
            <person name="Carrano C.J."/>
            <person name="Charrier B."/>
            <person name="Cho G.Y."/>
            <person name="Coelho S.M."/>
            <person name="Collen J."/>
            <person name="Corre E."/>
            <person name="Da Silva C."/>
            <person name="Delage L."/>
            <person name="Delaroque N."/>
            <person name="Dittami S.M."/>
            <person name="Doulbeau S."/>
            <person name="Elias M."/>
            <person name="Farnham G."/>
            <person name="Gachon C.M."/>
            <person name="Gschloessl B."/>
            <person name="Heesch S."/>
            <person name="Jabbari K."/>
            <person name="Jubin C."/>
            <person name="Kawai H."/>
            <person name="Kimura K."/>
            <person name="Kloareg B."/>
            <person name="Kupper F.C."/>
            <person name="Lang D."/>
            <person name="Le Bail A."/>
            <person name="Leblanc C."/>
            <person name="Lerouge P."/>
            <person name="Lohr M."/>
            <person name="Lopez P.J."/>
            <person name="Martens C."/>
            <person name="Maumus F."/>
            <person name="Michel G."/>
            <person name="Miranda-Saavedra D."/>
            <person name="Morales J."/>
            <person name="Moreau H."/>
            <person name="Motomura T."/>
            <person name="Nagasato C."/>
            <person name="Napoli C.A."/>
            <person name="Nelson D.R."/>
            <person name="Nyvall-Collen P."/>
            <person name="Peters A.F."/>
            <person name="Pommier C."/>
            <person name="Potin P."/>
            <person name="Poulain J."/>
            <person name="Quesneville H."/>
            <person name="Read B."/>
            <person name="Rensing S.A."/>
            <person name="Ritter A."/>
            <person name="Rousvoal S."/>
            <person name="Samanta M."/>
            <person name="Samson G."/>
            <person name="Schroeder D.C."/>
            <person name="Segurens B."/>
            <person name="Strittmatter M."/>
            <person name="Tonon T."/>
            <person name="Tregear J.W."/>
            <person name="Valentin K."/>
            <person name="von Dassow P."/>
            <person name="Yamagishi T."/>
            <person name="Van de Peer Y."/>
            <person name="Wincker P."/>
        </authorList>
    </citation>
    <scope>NUCLEOTIDE SEQUENCE [LARGE SCALE GENOMIC DNA]</scope>
    <source>
        <strain evidence="3">Ec32 / CCAP1310/4</strain>
    </source>
</reference>
<dbReference type="Proteomes" id="UP000002630">
    <property type="component" value="Unassembled WGS sequence"/>
</dbReference>
<gene>
    <name evidence="2" type="ORF">Esi_0235_0033</name>
</gene>